<gene>
    <name evidence="3" type="ORF">C7C56_025835</name>
</gene>
<feature type="region of interest" description="Disordered" evidence="1">
    <location>
        <begin position="320"/>
        <end position="349"/>
    </location>
</feature>
<keyword evidence="4" id="KW-1185">Reference proteome</keyword>
<dbReference type="AlphaFoldDB" id="A0A2U2HC81"/>
<feature type="chain" id="PRO_5015681557" evidence="2">
    <location>
        <begin position="33"/>
        <end position="519"/>
    </location>
</feature>
<feature type="signal peptide" evidence="2">
    <location>
        <begin position="1"/>
        <end position="32"/>
    </location>
</feature>
<feature type="region of interest" description="Disordered" evidence="1">
    <location>
        <begin position="70"/>
        <end position="90"/>
    </location>
</feature>
<evidence type="ECO:0000256" key="2">
    <source>
        <dbReference type="SAM" id="SignalP"/>
    </source>
</evidence>
<reference evidence="3 4" key="1">
    <citation type="submission" date="2018-04" db="EMBL/GenBank/DDBJ databases">
        <title>Massilia violaceinigra sp. nov., a novel purple-pigmented bacterium isolated from Tianshan glacier, Xinjiang, China.</title>
        <authorList>
            <person name="Wang H."/>
        </authorList>
    </citation>
    <scope>NUCLEOTIDE SEQUENCE [LARGE SCALE GENOMIC DNA]</scope>
    <source>
        <strain evidence="3 4">B448-2</strain>
    </source>
</reference>
<dbReference type="Proteomes" id="UP000241421">
    <property type="component" value="Unassembled WGS sequence"/>
</dbReference>
<evidence type="ECO:0000256" key="1">
    <source>
        <dbReference type="SAM" id="MobiDB-lite"/>
    </source>
</evidence>
<sequence>MEAGALRLARWMAKVWCLFALGVVGAAASAQTAIPYGNHTGQNSGMAVGGPVDPSNQSDPKAAIEEIKRESPGTREWTVEKSSEAYDEDHSNPALRMEKMWANEKGTVVQISGLARSRSLYSAVLDIQSLRLFNLNTKKYSKYITHMGGATSTGQNKNHPEAATKMVQLKQGESLHVFFEPIDDMDPHSLRYSNWAGGEDSYFDRIDPRFTERYDQLYAKASGKEAKIPDVKAFLLQFAHNDPRNMVKPVFVNLIRRLHSQDTFDGYYQSYLLIKDPADAAAAKAKAETAEQQEKIVAAMADEQRRQAARDEEIRQAKEARLAEKRRRDEARSAELRKQEEAHQAERRQELAVEDERRCMRTPACRSAWEEEQNRCREKIAECRGNCDGITGNGRQRSFFGGLLAAGLARGCYGACKCGAGIGELLARMNSVGGDRRASNGTDSAASAGRPSAAKALKTFECKIYCKSASGPVTYFKVDSASRGEAAKYMDEHADEICRKNGLAHASGLKFSESQCRER</sequence>
<dbReference type="EMBL" id="PXWF02000322">
    <property type="protein sequence ID" value="PWF40541.1"/>
    <property type="molecule type" value="Genomic_DNA"/>
</dbReference>
<proteinExistence type="predicted"/>
<name>A0A2U2HC81_9BURK</name>
<evidence type="ECO:0000313" key="4">
    <source>
        <dbReference type="Proteomes" id="UP000241421"/>
    </source>
</evidence>
<accession>A0A2U2HC81</accession>
<evidence type="ECO:0000313" key="3">
    <source>
        <dbReference type="EMBL" id="PWF40541.1"/>
    </source>
</evidence>
<organism evidence="3 4">
    <name type="scientific">Massilia glaciei</name>
    <dbReference type="NCBI Taxonomy" id="1524097"/>
    <lineage>
        <taxon>Bacteria</taxon>
        <taxon>Pseudomonadati</taxon>
        <taxon>Pseudomonadota</taxon>
        <taxon>Betaproteobacteria</taxon>
        <taxon>Burkholderiales</taxon>
        <taxon>Oxalobacteraceae</taxon>
        <taxon>Telluria group</taxon>
        <taxon>Massilia</taxon>
    </lineage>
</organism>
<comment type="caution">
    <text evidence="3">The sequence shown here is derived from an EMBL/GenBank/DDBJ whole genome shotgun (WGS) entry which is preliminary data.</text>
</comment>
<protein>
    <submittedName>
        <fullName evidence="3">Uncharacterized protein</fullName>
    </submittedName>
</protein>
<keyword evidence="2" id="KW-0732">Signal</keyword>